<feature type="transmembrane region" description="Helical" evidence="2">
    <location>
        <begin position="280"/>
        <end position="301"/>
    </location>
</feature>
<evidence type="ECO:0000256" key="2">
    <source>
        <dbReference type="SAM" id="Phobius"/>
    </source>
</evidence>
<reference evidence="3 4" key="1">
    <citation type="submission" date="2022-11" db="EMBL/GenBank/DDBJ databases">
        <title>Biodiversity and phylogenetic relationships of bacteria.</title>
        <authorList>
            <person name="Machado R.A.R."/>
            <person name="Bhat A."/>
            <person name="Loulou A."/>
            <person name="Kallel S."/>
        </authorList>
    </citation>
    <scope>NUCLEOTIDE SEQUENCE [LARGE SCALE GENOMIC DNA]</scope>
    <source>
        <strain evidence="3 4">DSM 13975</strain>
    </source>
</reference>
<dbReference type="Pfam" id="PF11906">
    <property type="entry name" value="DUF3426"/>
    <property type="match status" value="1"/>
</dbReference>
<dbReference type="Proteomes" id="UP001209916">
    <property type="component" value="Unassembled WGS sequence"/>
</dbReference>
<dbReference type="NCBIfam" id="TIGR02098">
    <property type="entry name" value="MJ0042_CXXC"/>
    <property type="match status" value="1"/>
</dbReference>
<name>A0ABT3VPL6_9BURK</name>
<protein>
    <submittedName>
        <fullName evidence="3">DUF3426 domain-containing protein</fullName>
    </submittedName>
</protein>
<dbReference type="InterPro" id="IPR021834">
    <property type="entry name" value="DUF3426"/>
</dbReference>
<comment type="caution">
    <text evidence="3">The sequence shown here is derived from an EMBL/GenBank/DDBJ whole genome shotgun (WGS) entry which is preliminary data.</text>
</comment>
<sequence>MELKTRCPRCGTSFAASVEALQRRRGYIRCIQCAHIFDGFEEVIDEQAPEPSYIPPSAPVQVQPAIEEDQAPSPRQEQAQTVDLQAPIPGPRFVEHSRHAPPRDEGTAHESLQVRKFPDSILTQAPVTPAQPSVTPAEPSVIAAEPFVRLEEPSIEPPVVSTEPSIRPPEPSVIRARSRPEPASQDDQDTSFFVSTGSAAEPEGDHHIGQASWSTAEPEFSVGDRASTLRASFPSRQADGTHGDDTDPVQQEWLIDPNPALQRETRYEGEASFGQRVGSLIWTSLCVLGVVLFVLQLMYVYRVQIVSQIPMLRPVFERTCETLSCKVPYERRLDQIRVQASALHKAPNQPGQSTLGFTLRNEFERPQEWPTLVLDLKDFSGALIARRNITPAQYLASERREPAFAARSEIMVRLPLNTGQLQVNGYQISPFFP</sequence>
<keyword evidence="4" id="KW-1185">Reference proteome</keyword>
<keyword evidence="2" id="KW-1133">Transmembrane helix</keyword>
<accession>A0ABT3VPL6</accession>
<keyword evidence="2" id="KW-0472">Membrane</keyword>
<gene>
    <name evidence="3" type="ORF">OSH09_09385</name>
</gene>
<evidence type="ECO:0000313" key="3">
    <source>
        <dbReference type="EMBL" id="MCX5464399.1"/>
    </source>
</evidence>
<feature type="compositionally biased region" description="Basic and acidic residues" evidence="1">
    <location>
        <begin position="93"/>
        <end position="110"/>
    </location>
</feature>
<feature type="region of interest" description="Disordered" evidence="1">
    <location>
        <begin position="90"/>
        <end position="110"/>
    </location>
</feature>
<feature type="region of interest" description="Disordered" evidence="1">
    <location>
        <begin position="155"/>
        <end position="217"/>
    </location>
</feature>
<proteinExistence type="predicted"/>
<evidence type="ECO:0000256" key="1">
    <source>
        <dbReference type="SAM" id="MobiDB-lite"/>
    </source>
</evidence>
<dbReference type="RefSeq" id="WP_266120828.1">
    <property type="nucleotide sequence ID" value="NZ_JAPKNA010000002.1"/>
</dbReference>
<keyword evidence="2" id="KW-0812">Transmembrane</keyword>
<organism evidence="3 4">
    <name type="scientific">Alcaligenes parafaecalis</name>
    <dbReference type="NCBI Taxonomy" id="171260"/>
    <lineage>
        <taxon>Bacteria</taxon>
        <taxon>Pseudomonadati</taxon>
        <taxon>Pseudomonadota</taxon>
        <taxon>Betaproteobacteria</taxon>
        <taxon>Burkholderiales</taxon>
        <taxon>Alcaligenaceae</taxon>
        <taxon>Alcaligenes</taxon>
    </lineage>
</organism>
<dbReference type="EMBL" id="JAPKNA010000002">
    <property type="protein sequence ID" value="MCX5464399.1"/>
    <property type="molecule type" value="Genomic_DNA"/>
</dbReference>
<evidence type="ECO:0000313" key="4">
    <source>
        <dbReference type="Proteomes" id="UP001209916"/>
    </source>
</evidence>
<dbReference type="InterPro" id="IPR011723">
    <property type="entry name" value="Znf/thioredoxin_put"/>
</dbReference>